<keyword evidence="4" id="KW-1185">Reference proteome</keyword>
<feature type="region of interest" description="Disordered" evidence="2">
    <location>
        <begin position="36"/>
        <end position="66"/>
    </location>
</feature>
<evidence type="ECO:0000256" key="1">
    <source>
        <dbReference type="SAM" id="Coils"/>
    </source>
</evidence>
<evidence type="ECO:0000313" key="4">
    <source>
        <dbReference type="Proteomes" id="UP001158576"/>
    </source>
</evidence>
<reference evidence="3 4" key="1">
    <citation type="submission" date="2021-04" db="EMBL/GenBank/DDBJ databases">
        <authorList>
            <person name="Bliznina A."/>
        </authorList>
    </citation>
    <scope>NUCLEOTIDE SEQUENCE [LARGE SCALE GENOMIC DNA]</scope>
</reference>
<evidence type="ECO:0000256" key="2">
    <source>
        <dbReference type="SAM" id="MobiDB-lite"/>
    </source>
</evidence>
<sequence length="584" mass="68625">MKISGFLLSSVSFAQRINLRNLTDSISHWDDLIDDTPTQHWSDRPTQGSESSEDRPIDNLQLGKTEESEERLIFPLSEEDQEKRYLSDVEKNTCFDCRGTTAIDCLQWGRKVDCYDHEVCQVVERRRGGKSYFIEAKCKQKFAACQINQQQNNKTHGINELTECHNQQFDLNGAEIPSTCRQCASDVRTMTQFIAEISRFDEFNDKSENPSENDIYENLVDIMFQMDSGFGQCVFLLDKGNFNLFLNKLKRYVVINSMNFLRDEIPLISSLEKASIEDWRAISNVVIFCAVQHSSCQQSLIEILQKMPESRQKEIMEKMNTLRNQHSLNDELSAEIYKQTQRADQCELENEQLREEITRLRSKAENLNREKAFIADSCEQTVLEIRSKLESVREELLRTEHQFEEERLIREELEKSEESIRQSLSQKEEDFQTTLSELQKSHVQRAEFEELQKEYDNLQNEFEIINVNYVDKSLEYDDLQEEMKKLKKECSFAKNLKKENKNLKIQLEELIWSHENELAEKEHFMEDRIKTLENLLEESHDENERLSEELLDLRDFEIEKSLSAELGKIDKSPDFERVIEPVSG</sequence>
<accession>A0ABN7T633</accession>
<gene>
    <name evidence="3" type="ORF">OKIOD_LOCUS14136</name>
</gene>
<keyword evidence="1" id="KW-0175">Coiled coil</keyword>
<organism evidence="3 4">
    <name type="scientific">Oikopleura dioica</name>
    <name type="common">Tunicate</name>
    <dbReference type="NCBI Taxonomy" id="34765"/>
    <lineage>
        <taxon>Eukaryota</taxon>
        <taxon>Metazoa</taxon>
        <taxon>Chordata</taxon>
        <taxon>Tunicata</taxon>
        <taxon>Appendicularia</taxon>
        <taxon>Copelata</taxon>
        <taxon>Oikopleuridae</taxon>
        <taxon>Oikopleura</taxon>
    </lineage>
</organism>
<name>A0ABN7T633_OIKDI</name>
<dbReference type="EMBL" id="OU015567">
    <property type="protein sequence ID" value="CAG5111035.1"/>
    <property type="molecule type" value="Genomic_DNA"/>
</dbReference>
<protein>
    <submittedName>
        <fullName evidence="3">Oidioi.mRNA.OKI2018_I69.chr2.g5371.t1.cds</fullName>
    </submittedName>
</protein>
<dbReference type="Proteomes" id="UP001158576">
    <property type="component" value="Chromosome 2"/>
</dbReference>
<feature type="coiled-coil region" evidence="1">
    <location>
        <begin position="336"/>
        <end position="549"/>
    </location>
</feature>
<proteinExistence type="predicted"/>
<feature type="compositionally biased region" description="Polar residues" evidence="2">
    <location>
        <begin position="36"/>
        <end position="50"/>
    </location>
</feature>
<evidence type="ECO:0000313" key="3">
    <source>
        <dbReference type="EMBL" id="CAG5111035.1"/>
    </source>
</evidence>